<dbReference type="InterPro" id="IPR029045">
    <property type="entry name" value="ClpP/crotonase-like_dom_sf"/>
</dbReference>
<dbReference type="CDD" id="cd07018">
    <property type="entry name" value="S49_SppA_67K_type"/>
    <property type="match status" value="1"/>
</dbReference>
<evidence type="ECO:0000313" key="13">
    <source>
        <dbReference type="Proteomes" id="UP000539710"/>
    </source>
</evidence>
<keyword evidence="5" id="KW-0720">Serine protease</keyword>
<keyword evidence="4" id="KW-0378">Hydrolase</keyword>
<feature type="domain" description="Peptidase S49" evidence="9">
    <location>
        <begin position="123"/>
        <end position="242"/>
    </location>
</feature>
<evidence type="ECO:0000256" key="5">
    <source>
        <dbReference type="ARBA" id="ARBA00022825"/>
    </source>
</evidence>
<keyword evidence="8" id="KW-0812">Transmembrane</keyword>
<feature type="active site" description="Nucleophile" evidence="7">
    <location>
        <position position="384"/>
    </location>
</feature>
<dbReference type="AlphaFoldDB" id="A0A7D7LRU2"/>
<dbReference type="EMBL" id="CP059472">
    <property type="protein sequence ID" value="QMS99334.1"/>
    <property type="molecule type" value="Genomic_DNA"/>
</dbReference>
<keyword evidence="13" id="KW-1185">Reference proteome</keyword>
<evidence type="ECO:0000313" key="10">
    <source>
        <dbReference type="EMBL" id="MBA5247583.1"/>
    </source>
</evidence>
<dbReference type="PANTHER" id="PTHR33209:SF1">
    <property type="entry name" value="PEPTIDASE S49 DOMAIN-CONTAINING PROTEIN"/>
    <property type="match status" value="1"/>
</dbReference>
<dbReference type="Gene3D" id="3.90.226.10">
    <property type="entry name" value="2-enoyl-CoA Hydratase, Chain A, domain 1"/>
    <property type="match status" value="3"/>
</dbReference>
<feature type="domain" description="Peptidase S49" evidence="9">
    <location>
        <begin position="367"/>
        <end position="519"/>
    </location>
</feature>
<protein>
    <submittedName>
        <fullName evidence="11">Signal peptide peptidase SppA</fullName>
    </submittedName>
</protein>
<dbReference type="Proteomes" id="UP000515349">
    <property type="component" value="Chromosome"/>
</dbReference>
<dbReference type="GO" id="GO:0008236">
    <property type="term" value="F:serine-type peptidase activity"/>
    <property type="evidence" value="ECO:0007669"/>
    <property type="project" value="UniProtKB-KW"/>
</dbReference>
<organism evidence="11 12">
    <name type="scientific">Marnyiella aurantia</name>
    <dbReference type="NCBI Taxonomy" id="2758037"/>
    <lineage>
        <taxon>Bacteria</taxon>
        <taxon>Pseudomonadati</taxon>
        <taxon>Bacteroidota</taxon>
        <taxon>Flavobacteriia</taxon>
        <taxon>Flavobacteriales</taxon>
        <taxon>Weeksellaceae</taxon>
        <taxon>Marnyiella</taxon>
    </lineage>
</organism>
<dbReference type="PANTHER" id="PTHR33209">
    <property type="entry name" value="PROTEASE 4"/>
    <property type="match status" value="1"/>
</dbReference>
<evidence type="ECO:0000256" key="3">
    <source>
        <dbReference type="ARBA" id="ARBA00022670"/>
    </source>
</evidence>
<evidence type="ECO:0000256" key="6">
    <source>
        <dbReference type="ARBA" id="ARBA00023136"/>
    </source>
</evidence>
<dbReference type="InterPro" id="IPR004635">
    <property type="entry name" value="Pept_S49_SppA"/>
</dbReference>
<dbReference type="InterPro" id="IPR004634">
    <property type="entry name" value="Pept_S49_pIV"/>
</dbReference>
<dbReference type="GO" id="GO:0016020">
    <property type="term" value="C:membrane"/>
    <property type="evidence" value="ECO:0007669"/>
    <property type="project" value="UniProtKB-SubCell"/>
</dbReference>
<reference evidence="12" key="2">
    <citation type="submission" date="2020-07" db="EMBL/GenBank/DDBJ databases">
        <title>Chryseobacterium sp.cx-624.</title>
        <authorList>
            <person name="Yang C."/>
        </authorList>
    </citation>
    <scope>NUCLEOTIDE SEQUENCE [LARGE SCALE GENOMIC DNA]</scope>
    <source>
        <strain evidence="12">cx-624</strain>
    </source>
</reference>
<dbReference type="NCBIfam" id="TIGR00705">
    <property type="entry name" value="SppA_67K"/>
    <property type="match status" value="1"/>
</dbReference>
<evidence type="ECO:0000256" key="7">
    <source>
        <dbReference type="PIRSR" id="PIRSR001217-1"/>
    </source>
</evidence>
<reference evidence="11" key="1">
    <citation type="submission" date="2020-07" db="EMBL/GenBank/DDBJ databases">
        <title>Chryseobacterium sp. CX-624.</title>
        <authorList>
            <person name="Yang C."/>
        </authorList>
    </citation>
    <scope>NUCLEOTIDE SEQUENCE</scope>
    <source>
        <strain evidence="11">CX-624</strain>
    </source>
</reference>
<dbReference type="CDD" id="cd07023">
    <property type="entry name" value="S49_Sppa_N_C"/>
    <property type="match status" value="1"/>
</dbReference>
<dbReference type="InterPro" id="IPR047272">
    <property type="entry name" value="S49_SppA_C"/>
</dbReference>
<accession>A0A7D7LRU2</accession>
<evidence type="ECO:0000313" key="12">
    <source>
        <dbReference type="Proteomes" id="UP000515349"/>
    </source>
</evidence>
<dbReference type="Pfam" id="PF01343">
    <property type="entry name" value="Peptidase_S49"/>
    <property type="match status" value="2"/>
</dbReference>
<dbReference type="GO" id="GO:0006465">
    <property type="term" value="P:signal peptide processing"/>
    <property type="evidence" value="ECO:0007669"/>
    <property type="project" value="InterPro"/>
</dbReference>
<name>A0A7D7LRU2_9FLAO</name>
<keyword evidence="3" id="KW-0645">Protease</keyword>
<evidence type="ECO:0000313" key="11">
    <source>
        <dbReference type="EMBL" id="QMS99334.1"/>
    </source>
</evidence>
<sequence>MKSFFRNVLANIVAILLIGGVFTVFFILMMAVSAAAGDNKTQVKKNSVLTLDMKTNIIDSPTEDQGDLFAFNSPSKNVLVYDAVNAINKAKSDSKIEGISIETDFISAGMTQLDEIRNALQDFRKSGKFVLAYGNTVSQPAYYLGSVADQYYLNPSGGIELKGLGTEVMYMKSFAEKYGIGLEVIRHGKYKAAVEPYMRDDMSDENREQLSTLLTDIWSVNSTKIAASRKISPAQLTMVVDSLYGVIPELTVQHRLADKLLQKSQYDDILKSKLKLKEKDDINRISLSKYIRSYKDDDKSDKNKVAVLYASGAIYNGEGTKDIYAQNFVKDIKKLTDDEDVKAVVLRVNSPGGSANASDEILFELQQLKKKKPLVVSFGDYAASGGYYIAMAADRIYSEQNTITGSIGVFGMIPYAKEMANRNGIYAHGVTTNANSNNFSLINGVSPGTVRVMTKSVEGTYKRFVHFVTQNRKMSYTQIDELGGGRVWSGTRAKQNGLVDELGSLKDALAFAAKKANVKDYSVAEYPKKRSQWEQFFQDFNENEISARFIKNKIGKENYQLFEQITNPKLQSGIIMGMPYTIRLQ</sequence>
<evidence type="ECO:0000259" key="9">
    <source>
        <dbReference type="Pfam" id="PF01343"/>
    </source>
</evidence>
<comment type="similarity">
    <text evidence="2">Belongs to the peptidase S49 family.</text>
</comment>
<evidence type="ECO:0000256" key="1">
    <source>
        <dbReference type="ARBA" id="ARBA00004370"/>
    </source>
</evidence>
<dbReference type="NCBIfam" id="TIGR00706">
    <property type="entry name" value="SppA_dom"/>
    <property type="match status" value="1"/>
</dbReference>
<reference evidence="10" key="4">
    <citation type="submission" date="2020-07" db="EMBL/GenBank/DDBJ databases">
        <authorList>
            <person name="Yang C."/>
        </authorList>
    </citation>
    <scope>NUCLEOTIDE SEQUENCE</scope>
    <source>
        <strain evidence="10">Cx-624</strain>
    </source>
</reference>
<dbReference type="EMBL" id="JACEUX010000003">
    <property type="protein sequence ID" value="MBA5247583.1"/>
    <property type="molecule type" value="Genomic_DNA"/>
</dbReference>
<gene>
    <name evidence="11" type="primary">sppA</name>
    <name evidence="11" type="ORF">H1R16_04830</name>
    <name evidence="10" type="ORF">H2507_10420</name>
</gene>
<keyword evidence="6 8" id="KW-0472">Membrane</keyword>
<dbReference type="PIRSF" id="PIRSF001217">
    <property type="entry name" value="Protease_4_SppA"/>
    <property type="match status" value="1"/>
</dbReference>
<reference evidence="13" key="3">
    <citation type="submission" date="2020-07" db="EMBL/GenBank/DDBJ databases">
        <title>Flavobacterium sp. xlx-214.</title>
        <authorList>
            <person name="Yang C."/>
        </authorList>
    </citation>
    <scope>NUCLEOTIDE SEQUENCE [LARGE SCALE GENOMIC DNA]</scope>
    <source>
        <strain evidence="13">CX-624</strain>
    </source>
</reference>
<feature type="active site" description="Proton donor/acceptor" evidence="7">
    <location>
        <position position="191"/>
    </location>
</feature>
<evidence type="ECO:0000256" key="4">
    <source>
        <dbReference type="ARBA" id="ARBA00022801"/>
    </source>
</evidence>
<proteinExistence type="inferred from homology"/>
<dbReference type="Proteomes" id="UP000539710">
    <property type="component" value="Unassembled WGS sequence"/>
</dbReference>
<evidence type="ECO:0000256" key="8">
    <source>
        <dbReference type="SAM" id="Phobius"/>
    </source>
</evidence>
<dbReference type="RefSeq" id="WP_181887677.1">
    <property type="nucleotide sequence ID" value="NZ_CP059472.1"/>
</dbReference>
<comment type="subcellular location">
    <subcellularLocation>
        <location evidence="1">Membrane</location>
    </subcellularLocation>
</comment>
<dbReference type="KEGG" id="cbau:H1R16_04830"/>
<keyword evidence="8" id="KW-1133">Transmembrane helix</keyword>
<dbReference type="InterPro" id="IPR047217">
    <property type="entry name" value="S49_SppA_67K_type_N"/>
</dbReference>
<dbReference type="SUPFAM" id="SSF52096">
    <property type="entry name" value="ClpP/crotonase"/>
    <property type="match status" value="2"/>
</dbReference>
<dbReference type="InterPro" id="IPR002142">
    <property type="entry name" value="Peptidase_S49"/>
</dbReference>
<feature type="transmembrane region" description="Helical" evidence="8">
    <location>
        <begin position="12"/>
        <end position="36"/>
    </location>
</feature>
<evidence type="ECO:0000256" key="2">
    <source>
        <dbReference type="ARBA" id="ARBA00008683"/>
    </source>
</evidence>